<sequence length="414" mass="42788">MGMKRGARAAAVTVVTLVALVLVALTLPIGFRVAGKVVNAIRGDLPTAQPVPVQTAELGGAGPGSLVSAMTMPALQRTITGRQLQAARVVYRSTNGDTGAQTTVSGSVFTPLGEPPKGGWPILSFGHGTTGIDEGCAPSVSDSLLGLADLVVGFVKTGHAVALADYEGLGESGIHPYTDAKTAGLNMIDAVRALRHTFANTSTRWLALGGSQGGGAAWAADEQASTYAPELDLVGAVADSPAAEVTRVVDKAQAGILTDDQRPAFLAIVESLARRHPEVNRDDFRRGAAATNWDVIVSCAGDTAHSRADALKQVTAADVRPASQASADQLRKLLSAWAVPQRPLSAPLSVVYGGADTLIDPAWTTDAIAKACALGGNVEWDLQPAKGHGDVDVTNQLAWIADRFEGKPAVNECR</sequence>
<keyword evidence="1" id="KW-0378">Hydrolase</keyword>
<accession>A0A544W694</accession>
<dbReference type="PANTHER" id="PTHR34853:SF1">
    <property type="entry name" value="LIPASE 5"/>
    <property type="match status" value="1"/>
</dbReference>
<dbReference type="InterPro" id="IPR029058">
    <property type="entry name" value="AB_hydrolase_fold"/>
</dbReference>
<name>A0A544W694_9MYCO</name>
<dbReference type="InterPro" id="IPR005152">
    <property type="entry name" value="Lipase_secreted"/>
</dbReference>
<dbReference type="PANTHER" id="PTHR34853">
    <property type="match status" value="1"/>
</dbReference>
<dbReference type="RefSeq" id="WP_142551188.1">
    <property type="nucleotide sequence ID" value="NZ_VIFX01000005.1"/>
</dbReference>
<dbReference type="EMBL" id="VIFX01000005">
    <property type="protein sequence ID" value="TQR87739.1"/>
    <property type="molecule type" value="Genomic_DNA"/>
</dbReference>
<dbReference type="SUPFAM" id="SSF53474">
    <property type="entry name" value="alpha/beta-Hydrolases"/>
    <property type="match status" value="1"/>
</dbReference>
<dbReference type="AlphaFoldDB" id="A0A544W694"/>
<dbReference type="Pfam" id="PF03583">
    <property type="entry name" value="LIP"/>
    <property type="match status" value="1"/>
</dbReference>
<protein>
    <submittedName>
        <fullName evidence="1">Alpha/beta hydrolase</fullName>
    </submittedName>
</protein>
<organism evidence="1 2">
    <name type="scientific">Mycolicibacterium hodleri</name>
    <dbReference type="NCBI Taxonomy" id="49897"/>
    <lineage>
        <taxon>Bacteria</taxon>
        <taxon>Bacillati</taxon>
        <taxon>Actinomycetota</taxon>
        <taxon>Actinomycetes</taxon>
        <taxon>Mycobacteriales</taxon>
        <taxon>Mycobacteriaceae</taxon>
        <taxon>Mycolicibacterium</taxon>
    </lineage>
</organism>
<keyword evidence="2" id="KW-1185">Reference proteome</keyword>
<dbReference type="PIRSF" id="PIRSF029171">
    <property type="entry name" value="Esterase_LipA"/>
    <property type="match status" value="1"/>
</dbReference>
<gene>
    <name evidence="1" type="ORF">D8S82_05055</name>
</gene>
<evidence type="ECO:0000313" key="2">
    <source>
        <dbReference type="Proteomes" id="UP000315759"/>
    </source>
</evidence>
<comment type="caution">
    <text evidence="1">The sequence shown here is derived from an EMBL/GenBank/DDBJ whole genome shotgun (WGS) entry which is preliminary data.</text>
</comment>
<evidence type="ECO:0000313" key="1">
    <source>
        <dbReference type="EMBL" id="TQR87739.1"/>
    </source>
</evidence>
<dbReference type="GO" id="GO:0004806">
    <property type="term" value="F:triacylglycerol lipase activity"/>
    <property type="evidence" value="ECO:0007669"/>
    <property type="project" value="InterPro"/>
</dbReference>
<dbReference type="Gene3D" id="3.40.50.1820">
    <property type="entry name" value="alpha/beta hydrolase"/>
    <property type="match status" value="2"/>
</dbReference>
<proteinExistence type="predicted"/>
<reference evidence="1 2" key="1">
    <citation type="submission" date="2018-10" db="EMBL/GenBank/DDBJ databases">
        <title>Draft genome of Mycobacterium hodleri strain B.</title>
        <authorList>
            <person name="Amande T.J."/>
            <person name="Mcgenity T.J."/>
        </authorList>
    </citation>
    <scope>NUCLEOTIDE SEQUENCE [LARGE SCALE GENOMIC DNA]</scope>
    <source>
        <strain evidence="1 2">B</strain>
    </source>
</reference>
<dbReference type="GO" id="GO:0016042">
    <property type="term" value="P:lipid catabolic process"/>
    <property type="evidence" value="ECO:0007669"/>
    <property type="project" value="InterPro"/>
</dbReference>
<dbReference type="Proteomes" id="UP000315759">
    <property type="component" value="Unassembled WGS sequence"/>
</dbReference>